<feature type="transmembrane region" description="Helical" evidence="1">
    <location>
        <begin position="53"/>
        <end position="73"/>
    </location>
</feature>
<gene>
    <name evidence="2" type="ORF">DW912_01010</name>
</gene>
<keyword evidence="1" id="KW-0812">Transmembrane</keyword>
<dbReference type="EMBL" id="QSFZ01000001">
    <property type="protein sequence ID" value="RHA94674.1"/>
    <property type="molecule type" value="Genomic_DNA"/>
</dbReference>
<evidence type="ECO:0000313" key="3">
    <source>
        <dbReference type="Proteomes" id="UP000286220"/>
    </source>
</evidence>
<evidence type="ECO:0000313" key="2">
    <source>
        <dbReference type="EMBL" id="RHA94674.1"/>
    </source>
</evidence>
<feature type="transmembrane region" description="Helical" evidence="1">
    <location>
        <begin position="6"/>
        <end position="24"/>
    </location>
</feature>
<reference evidence="2 3" key="1">
    <citation type="submission" date="2018-08" db="EMBL/GenBank/DDBJ databases">
        <title>A genome reference for cultivated species of the human gut microbiota.</title>
        <authorList>
            <person name="Zou Y."/>
            <person name="Xue W."/>
            <person name="Luo G."/>
        </authorList>
    </citation>
    <scope>NUCLEOTIDE SEQUENCE [LARGE SCALE GENOMIC DNA]</scope>
    <source>
        <strain evidence="2 3">AM42-17AT</strain>
    </source>
</reference>
<feature type="transmembrane region" description="Helical" evidence="1">
    <location>
        <begin position="102"/>
        <end position="135"/>
    </location>
</feature>
<name>A0A413U8I1_9FIRM</name>
<organism evidence="2 3">
    <name type="scientific">Agathobacter rectalis</name>
    <dbReference type="NCBI Taxonomy" id="39491"/>
    <lineage>
        <taxon>Bacteria</taxon>
        <taxon>Bacillati</taxon>
        <taxon>Bacillota</taxon>
        <taxon>Clostridia</taxon>
        <taxon>Lachnospirales</taxon>
        <taxon>Lachnospiraceae</taxon>
        <taxon>Agathobacter</taxon>
    </lineage>
</organism>
<proteinExistence type="predicted"/>
<evidence type="ECO:0000256" key="1">
    <source>
        <dbReference type="SAM" id="Phobius"/>
    </source>
</evidence>
<dbReference type="AlphaFoldDB" id="A0A413U8I1"/>
<keyword evidence="1" id="KW-1133">Transmembrane helix</keyword>
<protein>
    <submittedName>
        <fullName evidence="2">Uncharacterized protein</fullName>
    </submittedName>
</protein>
<dbReference type="Proteomes" id="UP000286220">
    <property type="component" value="Unassembled WGS sequence"/>
</dbReference>
<sequence length="202" mass="23206">MMNVFNKLMLFISSYIPLYMLLILKNIFERITEGGRFVNIIQKFKTATWFDEVNDWAVCILTLAIVISAVYLWRALENGTSPKKYLITEVSDETGNYYFNYISIYLLSCMGLTLNSIVDCFVFLFVMIIVGYIYVSNNMMYMNPVANIMGYKVYSCILDSVNTRDKNIASIVVAPKNTVVKKGETLQASGKQGFIYVKRKLR</sequence>
<accession>A0A413U8I1</accession>
<keyword evidence="1" id="KW-0472">Membrane</keyword>
<comment type="caution">
    <text evidence="2">The sequence shown here is derived from an EMBL/GenBank/DDBJ whole genome shotgun (WGS) entry which is preliminary data.</text>
</comment>